<accession>A0A368FQ28</accession>
<dbReference type="AlphaFoldDB" id="A0A368FQ28"/>
<proteinExistence type="predicted"/>
<keyword evidence="1" id="KW-1133">Transmembrane helix</keyword>
<organism evidence="2 3">
    <name type="scientific">Ancylostoma caninum</name>
    <name type="common">Dog hookworm</name>
    <dbReference type="NCBI Taxonomy" id="29170"/>
    <lineage>
        <taxon>Eukaryota</taxon>
        <taxon>Metazoa</taxon>
        <taxon>Ecdysozoa</taxon>
        <taxon>Nematoda</taxon>
        <taxon>Chromadorea</taxon>
        <taxon>Rhabditida</taxon>
        <taxon>Rhabditina</taxon>
        <taxon>Rhabditomorpha</taxon>
        <taxon>Strongyloidea</taxon>
        <taxon>Ancylostomatidae</taxon>
        <taxon>Ancylostomatinae</taxon>
        <taxon>Ancylostoma</taxon>
    </lineage>
</organism>
<gene>
    <name evidence="2" type="ORF">ANCCAN_21272</name>
</gene>
<evidence type="ECO:0000256" key="1">
    <source>
        <dbReference type="SAM" id="Phobius"/>
    </source>
</evidence>
<feature type="transmembrane region" description="Helical" evidence="1">
    <location>
        <begin position="20"/>
        <end position="38"/>
    </location>
</feature>
<dbReference type="EMBL" id="JOJR01001007">
    <property type="protein sequence ID" value="RCN32905.1"/>
    <property type="molecule type" value="Genomic_DNA"/>
</dbReference>
<name>A0A368FQ28_ANCCA</name>
<reference evidence="2 3" key="1">
    <citation type="submission" date="2014-10" db="EMBL/GenBank/DDBJ databases">
        <title>Draft genome of the hookworm Ancylostoma caninum.</title>
        <authorList>
            <person name="Mitreva M."/>
        </authorList>
    </citation>
    <scope>NUCLEOTIDE SEQUENCE [LARGE SCALE GENOMIC DNA]</scope>
    <source>
        <strain evidence="2 3">Baltimore</strain>
    </source>
</reference>
<sequence>MAPSYEYKQIYYKFVSLLNITIRVTRISLLLISLYWSYKIQKNLNGSFLNGRVKMQQKRLSNILLGQVLCITVLLQPALVMHPFLLYADATGRQIMLFCSTVLLSSLPLFSPVIIIYSLWKNTSSAPTN</sequence>
<dbReference type="OrthoDB" id="10586866at2759"/>
<comment type="caution">
    <text evidence="2">The sequence shown here is derived from an EMBL/GenBank/DDBJ whole genome shotgun (WGS) entry which is preliminary data.</text>
</comment>
<feature type="transmembrane region" description="Helical" evidence="1">
    <location>
        <begin position="59"/>
        <end position="75"/>
    </location>
</feature>
<evidence type="ECO:0000313" key="3">
    <source>
        <dbReference type="Proteomes" id="UP000252519"/>
    </source>
</evidence>
<protein>
    <submittedName>
        <fullName evidence="2">Uncharacterized protein</fullName>
    </submittedName>
</protein>
<feature type="transmembrane region" description="Helical" evidence="1">
    <location>
        <begin position="95"/>
        <end position="120"/>
    </location>
</feature>
<keyword evidence="3" id="KW-1185">Reference proteome</keyword>
<evidence type="ECO:0000313" key="2">
    <source>
        <dbReference type="EMBL" id="RCN32905.1"/>
    </source>
</evidence>
<keyword evidence="1" id="KW-0812">Transmembrane</keyword>
<keyword evidence="1" id="KW-0472">Membrane</keyword>
<dbReference type="Proteomes" id="UP000252519">
    <property type="component" value="Unassembled WGS sequence"/>
</dbReference>